<dbReference type="Proteomes" id="UP000011087">
    <property type="component" value="Unassembled WGS sequence"/>
</dbReference>
<keyword evidence="4" id="KW-1185">Reference proteome</keyword>
<evidence type="ECO:0000313" key="2">
    <source>
        <dbReference type="EMBL" id="EKX48570.1"/>
    </source>
</evidence>
<dbReference type="RefSeq" id="XP_005835550.1">
    <property type="nucleotide sequence ID" value="XM_005835493.1"/>
</dbReference>
<reference evidence="2 4" key="1">
    <citation type="journal article" date="2012" name="Nature">
        <title>Algal genomes reveal evolutionary mosaicism and the fate of nucleomorphs.</title>
        <authorList>
            <consortium name="DOE Joint Genome Institute"/>
            <person name="Curtis B.A."/>
            <person name="Tanifuji G."/>
            <person name="Burki F."/>
            <person name="Gruber A."/>
            <person name="Irimia M."/>
            <person name="Maruyama S."/>
            <person name="Arias M.C."/>
            <person name="Ball S.G."/>
            <person name="Gile G.H."/>
            <person name="Hirakawa Y."/>
            <person name="Hopkins J.F."/>
            <person name="Kuo A."/>
            <person name="Rensing S.A."/>
            <person name="Schmutz J."/>
            <person name="Symeonidi A."/>
            <person name="Elias M."/>
            <person name="Eveleigh R.J."/>
            <person name="Herman E.K."/>
            <person name="Klute M.J."/>
            <person name="Nakayama T."/>
            <person name="Obornik M."/>
            <person name="Reyes-Prieto A."/>
            <person name="Armbrust E.V."/>
            <person name="Aves S.J."/>
            <person name="Beiko R.G."/>
            <person name="Coutinho P."/>
            <person name="Dacks J.B."/>
            <person name="Durnford D.G."/>
            <person name="Fast N.M."/>
            <person name="Green B.R."/>
            <person name="Grisdale C.J."/>
            <person name="Hempel F."/>
            <person name="Henrissat B."/>
            <person name="Hoppner M.P."/>
            <person name="Ishida K."/>
            <person name="Kim E."/>
            <person name="Koreny L."/>
            <person name="Kroth P.G."/>
            <person name="Liu Y."/>
            <person name="Malik S.B."/>
            <person name="Maier U.G."/>
            <person name="McRose D."/>
            <person name="Mock T."/>
            <person name="Neilson J.A."/>
            <person name="Onodera N.T."/>
            <person name="Poole A.M."/>
            <person name="Pritham E.J."/>
            <person name="Richards T.A."/>
            <person name="Rocap G."/>
            <person name="Roy S.W."/>
            <person name="Sarai C."/>
            <person name="Schaack S."/>
            <person name="Shirato S."/>
            <person name="Slamovits C.H."/>
            <person name="Spencer D.F."/>
            <person name="Suzuki S."/>
            <person name="Worden A.Z."/>
            <person name="Zauner S."/>
            <person name="Barry K."/>
            <person name="Bell C."/>
            <person name="Bharti A.K."/>
            <person name="Crow J.A."/>
            <person name="Grimwood J."/>
            <person name="Kramer R."/>
            <person name="Lindquist E."/>
            <person name="Lucas S."/>
            <person name="Salamov A."/>
            <person name="McFadden G.I."/>
            <person name="Lane C.E."/>
            <person name="Keeling P.J."/>
            <person name="Gray M.W."/>
            <person name="Grigoriev I.V."/>
            <person name="Archibald J.M."/>
        </authorList>
    </citation>
    <scope>NUCLEOTIDE SEQUENCE</scope>
    <source>
        <strain evidence="2 4">CCMP2712</strain>
    </source>
</reference>
<organism evidence="2">
    <name type="scientific">Guillardia theta (strain CCMP2712)</name>
    <name type="common">Cryptophyte</name>
    <dbReference type="NCBI Taxonomy" id="905079"/>
    <lineage>
        <taxon>Eukaryota</taxon>
        <taxon>Cryptophyceae</taxon>
        <taxon>Pyrenomonadales</taxon>
        <taxon>Geminigeraceae</taxon>
        <taxon>Guillardia</taxon>
    </lineage>
</organism>
<dbReference type="AlphaFoldDB" id="L1JKF0"/>
<sequence>MVRPTASDHNKSIGLLFAKTILAKASPSSYVCRSGCWSIYSVLKACCPSVIRSDDPYTGRSGMTEMEFSKVLEKSGMKKVRARKTMFKRDDDRWSSYVRYLYAGWRWRSPAEPEDREELVRGWEQIASISGPFARQCPLDRFLDICELSRHEWEQFTGVVPCRDTEGDVKDEELGWAGDASRKRPREATMFEEEEEYGEGFHIPLGMEGWDDGEERREKRATYTDIRREEGEGEDGQRARGVCEEIEEALAEEKGIEPRDIARLFSDEGGHSLLHSGPAFFVDLKW</sequence>
<evidence type="ECO:0000313" key="4">
    <source>
        <dbReference type="Proteomes" id="UP000011087"/>
    </source>
</evidence>
<dbReference type="EnsemblProtists" id="EKX48570">
    <property type="protein sequence ID" value="EKX48570"/>
    <property type="gene ID" value="GUITHDRAFT_105715"/>
</dbReference>
<proteinExistence type="predicted"/>
<dbReference type="KEGG" id="gtt:GUITHDRAFT_105715"/>
<name>L1JKF0_GUITC</name>
<accession>L1JKF0</accession>
<feature type="region of interest" description="Disordered" evidence="1">
    <location>
        <begin position="203"/>
        <end position="239"/>
    </location>
</feature>
<dbReference type="GeneID" id="17305325"/>
<evidence type="ECO:0000313" key="3">
    <source>
        <dbReference type="EnsemblProtists" id="EKX48570"/>
    </source>
</evidence>
<protein>
    <submittedName>
        <fullName evidence="2 3">Uncharacterized protein</fullName>
    </submittedName>
</protein>
<reference evidence="4" key="2">
    <citation type="submission" date="2012-11" db="EMBL/GenBank/DDBJ databases">
        <authorList>
            <person name="Kuo A."/>
            <person name="Curtis B.A."/>
            <person name="Tanifuji G."/>
            <person name="Burki F."/>
            <person name="Gruber A."/>
            <person name="Irimia M."/>
            <person name="Maruyama S."/>
            <person name="Arias M.C."/>
            <person name="Ball S.G."/>
            <person name="Gile G.H."/>
            <person name="Hirakawa Y."/>
            <person name="Hopkins J.F."/>
            <person name="Rensing S.A."/>
            <person name="Schmutz J."/>
            <person name="Symeonidi A."/>
            <person name="Elias M."/>
            <person name="Eveleigh R.J."/>
            <person name="Herman E.K."/>
            <person name="Klute M.J."/>
            <person name="Nakayama T."/>
            <person name="Obornik M."/>
            <person name="Reyes-Prieto A."/>
            <person name="Armbrust E.V."/>
            <person name="Aves S.J."/>
            <person name="Beiko R.G."/>
            <person name="Coutinho P."/>
            <person name="Dacks J.B."/>
            <person name="Durnford D.G."/>
            <person name="Fast N.M."/>
            <person name="Green B.R."/>
            <person name="Grisdale C."/>
            <person name="Hempe F."/>
            <person name="Henrissat B."/>
            <person name="Hoppner M.P."/>
            <person name="Ishida K.-I."/>
            <person name="Kim E."/>
            <person name="Koreny L."/>
            <person name="Kroth P.G."/>
            <person name="Liu Y."/>
            <person name="Malik S.-B."/>
            <person name="Maier U.G."/>
            <person name="McRose D."/>
            <person name="Mock T."/>
            <person name="Neilson J.A."/>
            <person name="Onodera N.T."/>
            <person name="Poole A.M."/>
            <person name="Pritham E.J."/>
            <person name="Richards T.A."/>
            <person name="Rocap G."/>
            <person name="Roy S.W."/>
            <person name="Sarai C."/>
            <person name="Schaack S."/>
            <person name="Shirato S."/>
            <person name="Slamovits C.H."/>
            <person name="Spencer D.F."/>
            <person name="Suzuki S."/>
            <person name="Worden A.Z."/>
            <person name="Zauner S."/>
            <person name="Barry K."/>
            <person name="Bell C."/>
            <person name="Bharti A.K."/>
            <person name="Crow J.A."/>
            <person name="Grimwood J."/>
            <person name="Kramer R."/>
            <person name="Lindquist E."/>
            <person name="Lucas S."/>
            <person name="Salamov A."/>
            <person name="McFadden G.I."/>
            <person name="Lane C.E."/>
            <person name="Keeling P.J."/>
            <person name="Gray M.W."/>
            <person name="Grigoriev I.V."/>
            <person name="Archibald J.M."/>
        </authorList>
    </citation>
    <scope>NUCLEOTIDE SEQUENCE</scope>
    <source>
        <strain evidence="4">CCMP2712</strain>
    </source>
</reference>
<dbReference type="PaxDb" id="55529-EKX48570"/>
<reference evidence="3" key="3">
    <citation type="submission" date="2015-06" db="UniProtKB">
        <authorList>
            <consortium name="EnsemblProtists"/>
        </authorList>
    </citation>
    <scope>IDENTIFICATION</scope>
</reference>
<feature type="compositionally biased region" description="Basic and acidic residues" evidence="1">
    <location>
        <begin position="214"/>
        <end position="239"/>
    </location>
</feature>
<evidence type="ECO:0000256" key="1">
    <source>
        <dbReference type="SAM" id="MobiDB-lite"/>
    </source>
</evidence>
<dbReference type="EMBL" id="JH992985">
    <property type="protein sequence ID" value="EKX48570.1"/>
    <property type="molecule type" value="Genomic_DNA"/>
</dbReference>
<dbReference type="HOGENOM" id="CLU_974690_0_0_1"/>
<gene>
    <name evidence="2" type="ORF">GUITHDRAFT_105715</name>
</gene>